<keyword evidence="1" id="KW-0808">Transferase</keyword>
<dbReference type="Proteomes" id="UP000830198">
    <property type="component" value="Chromosome"/>
</dbReference>
<dbReference type="InterPro" id="IPR041698">
    <property type="entry name" value="Methyltransf_25"/>
</dbReference>
<dbReference type="Pfam" id="PF13649">
    <property type="entry name" value="Methyltransf_25"/>
    <property type="match status" value="1"/>
</dbReference>
<proteinExistence type="predicted"/>
<reference evidence="3 4" key="1">
    <citation type="submission" date="2022-04" db="EMBL/GenBank/DDBJ databases">
        <title>The arsenic-methylating capacity of Chitinophaga filiformis YT5 during chitin decomposition.</title>
        <authorList>
            <person name="Chen G."/>
            <person name="Liang Y."/>
        </authorList>
    </citation>
    <scope>NUCLEOTIDE SEQUENCE [LARGE SCALE GENOMIC DNA]</scope>
    <source>
        <strain evidence="3 4">YT5</strain>
    </source>
</reference>
<dbReference type="Gene3D" id="3.40.50.150">
    <property type="entry name" value="Vaccinia Virus protein VP39"/>
    <property type="match status" value="1"/>
</dbReference>
<dbReference type="SUPFAM" id="SSF53335">
    <property type="entry name" value="S-adenosyl-L-methionine-dependent methyltransferases"/>
    <property type="match status" value="1"/>
</dbReference>
<keyword evidence="4" id="KW-1185">Reference proteome</keyword>
<name>A0ABY4IC30_CHIFI</name>
<keyword evidence="3" id="KW-0489">Methyltransferase</keyword>
<organism evidence="3 4">
    <name type="scientific">Chitinophaga filiformis</name>
    <name type="common">Myxococcus filiformis</name>
    <name type="synonym">Flexibacter filiformis</name>
    <dbReference type="NCBI Taxonomy" id="104663"/>
    <lineage>
        <taxon>Bacteria</taxon>
        <taxon>Pseudomonadati</taxon>
        <taxon>Bacteroidota</taxon>
        <taxon>Chitinophagia</taxon>
        <taxon>Chitinophagales</taxon>
        <taxon>Chitinophagaceae</taxon>
        <taxon>Chitinophaga</taxon>
    </lineage>
</organism>
<dbReference type="GO" id="GO:0008168">
    <property type="term" value="F:methyltransferase activity"/>
    <property type="evidence" value="ECO:0007669"/>
    <property type="project" value="UniProtKB-KW"/>
</dbReference>
<evidence type="ECO:0000259" key="2">
    <source>
        <dbReference type="Pfam" id="PF13649"/>
    </source>
</evidence>
<dbReference type="EMBL" id="CP095855">
    <property type="protein sequence ID" value="UPK72593.1"/>
    <property type="molecule type" value="Genomic_DNA"/>
</dbReference>
<dbReference type="InterPro" id="IPR029063">
    <property type="entry name" value="SAM-dependent_MTases_sf"/>
</dbReference>
<dbReference type="GO" id="GO:0032259">
    <property type="term" value="P:methylation"/>
    <property type="evidence" value="ECO:0007669"/>
    <property type="project" value="UniProtKB-KW"/>
</dbReference>
<evidence type="ECO:0000313" key="3">
    <source>
        <dbReference type="EMBL" id="UPK72593.1"/>
    </source>
</evidence>
<protein>
    <submittedName>
        <fullName evidence="3">Class I SAM-dependent methyltransferase</fullName>
    </submittedName>
</protein>
<dbReference type="CDD" id="cd02440">
    <property type="entry name" value="AdoMet_MTases"/>
    <property type="match status" value="1"/>
</dbReference>
<dbReference type="PANTHER" id="PTHR43861">
    <property type="entry name" value="TRANS-ACONITATE 2-METHYLTRANSFERASE-RELATED"/>
    <property type="match status" value="1"/>
</dbReference>
<accession>A0ABY4IC30</accession>
<gene>
    <name evidence="3" type="ORF">MYF79_14970</name>
</gene>
<sequence>MKNNYDNIARYYDFLSRIVFRSSQQDAQTALLPYIEAHSTVLIAGGGTGWILEEMTKRCPPGLKISYVEISANMIALARQRKYQHEVTFIHMAVEDFNRDPPQTFDVIITPFLFDNFSRERIQPIFLHLHKMLRPGGRWLFTDFHYQKQAPLWQRILLRSMYVFFRILCGVEADALEDIEPLFKAHRYTEIFGAFYFSRFIRTAVYCKEDVNNC</sequence>
<dbReference type="RefSeq" id="WP_247814776.1">
    <property type="nucleotide sequence ID" value="NZ_CP095855.1"/>
</dbReference>
<evidence type="ECO:0000313" key="4">
    <source>
        <dbReference type="Proteomes" id="UP000830198"/>
    </source>
</evidence>
<feature type="domain" description="Methyltransferase" evidence="2">
    <location>
        <begin position="41"/>
        <end position="137"/>
    </location>
</feature>
<evidence type="ECO:0000256" key="1">
    <source>
        <dbReference type="ARBA" id="ARBA00022679"/>
    </source>
</evidence>